<proteinExistence type="predicted"/>
<dbReference type="PROSITE" id="PS51257">
    <property type="entry name" value="PROKAR_LIPOPROTEIN"/>
    <property type="match status" value="1"/>
</dbReference>
<evidence type="ECO:0008006" key="4">
    <source>
        <dbReference type="Google" id="ProtNLM"/>
    </source>
</evidence>
<dbReference type="PROSITE" id="PS00600">
    <property type="entry name" value="AA_TRANSFER_CLASS_3"/>
    <property type="match status" value="1"/>
</dbReference>
<dbReference type="PANTHER" id="PTHR43713:SF3">
    <property type="entry name" value="GLUTAMATE-1-SEMIALDEHYDE 2,1-AMINOMUTASE 1, CHLOROPLASTIC-RELATED"/>
    <property type="match status" value="1"/>
</dbReference>
<reference evidence="3" key="1">
    <citation type="submission" date="2021-01" db="EMBL/GenBank/DDBJ databases">
        <authorList>
            <person name="Corre E."/>
            <person name="Pelletier E."/>
            <person name="Niang G."/>
            <person name="Scheremetjew M."/>
            <person name="Finn R."/>
            <person name="Kale V."/>
            <person name="Holt S."/>
            <person name="Cochrane G."/>
            <person name="Meng A."/>
            <person name="Brown T."/>
            <person name="Cohen L."/>
        </authorList>
    </citation>
    <scope>NUCLEOTIDE SEQUENCE</scope>
    <source>
        <strain evidence="3">CCMP1243</strain>
    </source>
</reference>
<dbReference type="EMBL" id="HBHJ01015316">
    <property type="protein sequence ID" value="CAD9686680.1"/>
    <property type="molecule type" value="Transcribed_RNA"/>
</dbReference>
<evidence type="ECO:0000256" key="1">
    <source>
        <dbReference type="ARBA" id="ARBA00001933"/>
    </source>
</evidence>
<dbReference type="GO" id="GO:0008483">
    <property type="term" value="F:transaminase activity"/>
    <property type="evidence" value="ECO:0007669"/>
    <property type="project" value="InterPro"/>
</dbReference>
<organism evidence="3">
    <name type="scientific">Rhizochromulina marina</name>
    <dbReference type="NCBI Taxonomy" id="1034831"/>
    <lineage>
        <taxon>Eukaryota</taxon>
        <taxon>Sar</taxon>
        <taxon>Stramenopiles</taxon>
        <taxon>Ochrophyta</taxon>
        <taxon>Dictyochophyceae</taxon>
        <taxon>Rhizochromulinales</taxon>
        <taxon>Rhizochromulina</taxon>
    </lineage>
</organism>
<dbReference type="InterPro" id="IPR049704">
    <property type="entry name" value="Aminotrans_3_PPA_site"/>
</dbReference>
<dbReference type="Gene3D" id="3.90.1150.10">
    <property type="entry name" value="Aspartate Aminotransferase, domain 1"/>
    <property type="match status" value="1"/>
</dbReference>
<dbReference type="InterPro" id="IPR015422">
    <property type="entry name" value="PyrdxlP-dep_Trfase_small"/>
</dbReference>
<dbReference type="Pfam" id="PF00202">
    <property type="entry name" value="Aminotran_3"/>
    <property type="match status" value="1"/>
</dbReference>
<evidence type="ECO:0000313" key="3">
    <source>
        <dbReference type="EMBL" id="CAD9686680.1"/>
    </source>
</evidence>
<dbReference type="AlphaFoldDB" id="A0A7S2S1D5"/>
<dbReference type="GO" id="GO:0030170">
    <property type="term" value="F:pyridoxal phosphate binding"/>
    <property type="evidence" value="ECO:0007669"/>
    <property type="project" value="InterPro"/>
</dbReference>
<evidence type="ECO:0000256" key="2">
    <source>
        <dbReference type="ARBA" id="ARBA00022898"/>
    </source>
</evidence>
<comment type="cofactor">
    <cofactor evidence="1">
        <name>pyridoxal 5'-phosphate</name>
        <dbReference type="ChEBI" id="CHEBI:597326"/>
    </cofactor>
</comment>
<sequence length="653" mass="73111">MMDRWTEACSNGVLLFSCVVFTRMSTMSTNSLQFTLMGLLVYVFLTDNIGLELKDAVLIALQAIALMHLPMMKRVVALGVLAGIAFYHVDQSVHVLPEGALIAGLTLGAAVEAVHRAFKLAVTLSATATLTMVFPFASRVFPSFTFSDEYFFRADGCPPEIAAKRKASFQSLQASWEKKWPKSRAEAQFLKKHFSDLRFASGNRVFLPFNRLLDETFDPATIVVKSDRTDLVDIDGQRMIDISGSYGVNVIGTERYKQMMKDGMDAVGDLGLVLGPIHPVVRENIEMLTEISGKEEVSFHMSGTEAVMGAVRLCRYNTGKKLIVVFGGSYHGWWDGVQTSAGNERGAYDVISLNDLDPKSLQVIKLRASEIACVIINPLQAFHPNKPPPSDLVLMTNSRNAGQKENEYQEWLRKVRKICTDYKVVLMYDEVYTGFRLAPGGAQEYYGVPADIVVYGKTLGGGMPIGVICGPSWLMNRNDPNKPLRVAYVIGTFSAAPLTVACMNQFLKWLKTPDAETAYHNSRVVIQDWMNEMNEAFAARDIPLRVASYASVWTMLFTQPGRYHWYLQYLLRDEGVQLSWVGTGRLNFSLDFNKADLNRLKEKMIRACERMKDDGWWWKSPGKSAATKIKLYTVMEIVKGFVASLFGRKLTIH</sequence>
<accession>A0A7S2S1D5</accession>
<dbReference type="Gene3D" id="3.40.640.10">
    <property type="entry name" value="Type I PLP-dependent aspartate aminotransferase-like (Major domain)"/>
    <property type="match status" value="1"/>
</dbReference>
<protein>
    <recommendedName>
        <fullName evidence="4">Glutamate-1-semialdehyde 2,1-aminomutase</fullName>
    </recommendedName>
</protein>
<dbReference type="InterPro" id="IPR015421">
    <property type="entry name" value="PyrdxlP-dep_Trfase_major"/>
</dbReference>
<dbReference type="PANTHER" id="PTHR43713">
    <property type="entry name" value="GLUTAMATE-1-SEMIALDEHYDE 2,1-AMINOMUTASE"/>
    <property type="match status" value="1"/>
</dbReference>
<dbReference type="SUPFAM" id="SSF53383">
    <property type="entry name" value="PLP-dependent transferases"/>
    <property type="match status" value="1"/>
</dbReference>
<gene>
    <name evidence="3" type="ORF">RMAR1173_LOCUS10146</name>
</gene>
<name>A0A7S2S1D5_9STRA</name>
<keyword evidence="2" id="KW-0663">Pyridoxal phosphate</keyword>
<dbReference type="InterPro" id="IPR005814">
    <property type="entry name" value="Aminotrans_3"/>
</dbReference>
<dbReference type="InterPro" id="IPR015424">
    <property type="entry name" value="PyrdxlP-dep_Trfase"/>
</dbReference>